<comment type="caution">
    <text evidence="3">The sequence shown here is derived from an EMBL/GenBank/DDBJ whole genome shotgun (WGS) entry which is preliminary data.</text>
</comment>
<dbReference type="Proteomes" id="UP000236893">
    <property type="component" value="Unassembled WGS sequence"/>
</dbReference>
<evidence type="ECO:0000313" key="3">
    <source>
        <dbReference type="EMBL" id="POY35588.1"/>
    </source>
</evidence>
<reference evidence="3 4" key="1">
    <citation type="submission" date="2018-01" db="EMBL/GenBank/DDBJ databases">
        <authorList>
            <person name="Gaut B.S."/>
            <person name="Morton B.R."/>
            <person name="Clegg M.T."/>
            <person name="Duvall M.R."/>
        </authorList>
    </citation>
    <scope>NUCLEOTIDE SEQUENCE [LARGE SCALE GENOMIC DNA]</scope>
    <source>
        <strain evidence="3 4">HR-AV</strain>
    </source>
</reference>
<protein>
    <recommendedName>
        <fullName evidence="2">CAAX prenyl protease 2/Lysostaphin resistance protein A-like domain-containing protein</fullName>
    </recommendedName>
</protein>
<name>A0A2S4ZZ08_9SPHI</name>
<feature type="transmembrane region" description="Helical" evidence="1">
    <location>
        <begin position="235"/>
        <end position="254"/>
    </location>
</feature>
<sequence>MPNTYPQTLKQVFFFLLFYVGIAIITSIPLIIVMYFTDSEPKAWLMSANYLLLHTGIIILYCRADWRKTFDKTFFLYPKASMTTILIIILATITSIIATDPLHAFLSLPDFAGTATKEMLETPVVGFLTICIAAPILEEIIFRGIILKGLLENYSAQKAIFSSAFIFGLIHFNPVQSIGAFVLGLLMGWLYYRTNDLRLTILVHFLNNFIGFSFSKIPSLENADSFYQIINNNTLYFSLLAVSLFVLLISLKLLDKKLALLN</sequence>
<keyword evidence="4" id="KW-1185">Reference proteome</keyword>
<feature type="domain" description="CAAX prenyl protease 2/Lysostaphin resistance protein A-like" evidence="2">
    <location>
        <begin position="123"/>
        <end position="210"/>
    </location>
</feature>
<feature type="transmembrane region" description="Helical" evidence="1">
    <location>
        <begin position="124"/>
        <end position="147"/>
    </location>
</feature>
<dbReference type="EMBL" id="PQVF01000010">
    <property type="protein sequence ID" value="POY35588.1"/>
    <property type="molecule type" value="Genomic_DNA"/>
</dbReference>
<gene>
    <name evidence="3" type="ORF">C3K47_14425</name>
</gene>
<evidence type="ECO:0000256" key="1">
    <source>
        <dbReference type="SAM" id="Phobius"/>
    </source>
</evidence>
<dbReference type="GO" id="GO:0004175">
    <property type="term" value="F:endopeptidase activity"/>
    <property type="evidence" value="ECO:0007669"/>
    <property type="project" value="UniProtKB-ARBA"/>
</dbReference>
<evidence type="ECO:0000259" key="2">
    <source>
        <dbReference type="Pfam" id="PF02517"/>
    </source>
</evidence>
<keyword evidence="1" id="KW-1133">Transmembrane helix</keyword>
<feature type="transmembrane region" description="Helical" evidence="1">
    <location>
        <begin position="159"/>
        <end position="192"/>
    </location>
</feature>
<keyword evidence="1" id="KW-0472">Membrane</keyword>
<dbReference type="RefSeq" id="WP_103789862.1">
    <property type="nucleotide sequence ID" value="NZ_PQVF01000010.1"/>
</dbReference>
<dbReference type="Pfam" id="PF02517">
    <property type="entry name" value="Rce1-like"/>
    <property type="match status" value="1"/>
</dbReference>
<accession>A0A2S4ZZ08</accession>
<dbReference type="PANTHER" id="PTHR43592:SF15">
    <property type="entry name" value="CAAX AMINO TERMINAL PROTEASE FAMILY PROTEIN"/>
    <property type="match status" value="1"/>
</dbReference>
<dbReference type="GO" id="GO:0080120">
    <property type="term" value="P:CAAX-box protein maturation"/>
    <property type="evidence" value="ECO:0007669"/>
    <property type="project" value="UniProtKB-ARBA"/>
</dbReference>
<dbReference type="OrthoDB" id="158986at2"/>
<keyword evidence="1" id="KW-0812">Transmembrane</keyword>
<dbReference type="InterPro" id="IPR003675">
    <property type="entry name" value="Rce1/LyrA-like_dom"/>
</dbReference>
<evidence type="ECO:0000313" key="4">
    <source>
        <dbReference type="Proteomes" id="UP000236893"/>
    </source>
</evidence>
<feature type="transmembrane region" description="Helical" evidence="1">
    <location>
        <begin position="74"/>
        <end position="98"/>
    </location>
</feature>
<dbReference type="AlphaFoldDB" id="A0A2S4ZZ08"/>
<feature type="transmembrane region" description="Helical" evidence="1">
    <location>
        <begin position="12"/>
        <end position="37"/>
    </location>
</feature>
<feature type="transmembrane region" description="Helical" evidence="1">
    <location>
        <begin position="43"/>
        <end position="62"/>
    </location>
</feature>
<proteinExistence type="predicted"/>
<organism evidence="3 4">
    <name type="scientific">Solitalea longa</name>
    <dbReference type="NCBI Taxonomy" id="2079460"/>
    <lineage>
        <taxon>Bacteria</taxon>
        <taxon>Pseudomonadati</taxon>
        <taxon>Bacteroidota</taxon>
        <taxon>Sphingobacteriia</taxon>
        <taxon>Sphingobacteriales</taxon>
        <taxon>Sphingobacteriaceae</taxon>
        <taxon>Solitalea</taxon>
    </lineage>
</organism>
<dbReference type="PANTHER" id="PTHR43592">
    <property type="entry name" value="CAAX AMINO TERMINAL PROTEASE"/>
    <property type="match status" value="1"/>
</dbReference>